<dbReference type="Proteomes" id="UP000539111">
    <property type="component" value="Unassembled WGS sequence"/>
</dbReference>
<dbReference type="RefSeq" id="WP_179426553.1">
    <property type="nucleotide sequence ID" value="NZ_JACBZP010000001.1"/>
</dbReference>
<dbReference type="PANTHER" id="PTHR46268:SF6">
    <property type="entry name" value="UNIVERSAL STRESS PROTEIN UP12"/>
    <property type="match status" value="1"/>
</dbReference>
<feature type="domain" description="UspA" evidence="2">
    <location>
        <begin position="166"/>
        <end position="306"/>
    </location>
</feature>
<dbReference type="AlphaFoldDB" id="A0A7Z0ABP5"/>
<name>A0A7Z0ABP5_9MICO</name>
<dbReference type="InterPro" id="IPR006015">
    <property type="entry name" value="Universal_stress_UspA"/>
</dbReference>
<proteinExistence type="inferred from homology"/>
<protein>
    <submittedName>
        <fullName evidence="3">Nucleotide-binding universal stress UspA family protein</fullName>
    </submittedName>
</protein>
<evidence type="ECO:0000259" key="2">
    <source>
        <dbReference type="Pfam" id="PF00582"/>
    </source>
</evidence>
<reference evidence="3 4" key="1">
    <citation type="submission" date="2020-07" db="EMBL/GenBank/DDBJ databases">
        <title>Sequencing the genomes of 1000 actinobacteria strains.</title>
        <authorList>
            <person name="Klenk H.-P."/>
        </authorList>
    </citation>
    <scope>NUCLEOTIDE SEQUENCE [LARGE SCALE GENOMIC DNA]</scope>
    <source>
        <strain evidence="3 4">DSM 26341</strain>
    </source>
</reference>
<evidence type="ECO:0000313" key="3">
    <source>
        <dbReference type="EMBL" id="NYI66905.1"/>
    </source>
</evidence>
<comment type="caution">
    <text evidence="3">The sequence shown here is derived from an EMBL/GenBank/DDBJ whole genome shotgun (WGS) entry which is preliminary data.</text>
</comment>
<evidence type="ECO:0000256" key="1">
    <source>
        <dbReference type="ARBA" id="ARBA00008791"/>
    </source>
</evidence>
<sequence length="307" mass="31522">MNGNKTIVLGFDGSPNAQLALDRAINEAKTRDGLLRIVGAYPDSEISGTGLVRIGAVPGFSEAARAAMTKTIDDASTTARDQEVKVESVVCPGNPIDVLVEQSKSAELAVVGARGTGGFFGRLIGSVAASLPAHAECPVMVVPSEQAVAKGRTSTTTDADSDFSGNVVVAVDESGSGIRAPSEAARLAAAHGLPLTIVGVVHVSYGAYGWSTVSVDLDVITSEARATLDECEKTVKTDYPDLQVSKRIIASHVYARPPAVILAEISATAETLVVGSRGRGGFTGLLLGSTSQALLNHAAGPVMVVRN</sequence>
<dbReference type="EMBL" id="JACBZP010000001">
    <property type="protein sequence ID" value="NYI66905.1"/>
    <property type="molecule type" value="Genomic_DNA"/>
</dbReference>
<dbReference type="InterPro" id="IPR006016">
    <property type="entry name" value="UspA"/>
</dbReference>
<gene>
    <name evidence="3" type="ORF">BJY26_001211</name>
</gene>
<feature type="domain" description="UspA" evidence="2">
    <location>
        <begin position="4"/>
        <end position="143"/>
    </location>
</feature>
<dbReference type="SUPFAM" id="SSF52402">
    <property type="entry name" value="Adenine nucleotide alpha hydrolases-like"/>
    <property type="match status" value="2"/>
</dbReference>
<dbReference type="InterPro" id="IPR014729">
    <property type="entry name" value="Rossmann-like_a/b/a_fold"/>
</dbReference>
<dbReference type="PRINTS" id="PR01438">
    <property type="entry name" value="UNVRSLSTRESS"/>
</dbReference>
<dbReference type="CDD" id="cd00293">
    <property type="entry name" value="USP-like"/>
    <property type="match status" value="1"/>
</dbReference>
<evidence type="ECO:0000313" key="4">
    <source>
        <dbReference type="Proteomes" id="UP000539111"/>
    </source>
</evidence>
<organism evidence="3 4">
    <name type="scientific">Spelaeicoccus albus</name>
    <dbReference type="NCBI Taxonomy" id="1280376"/>
    <lineage>
        <taxon>Bacteria</taxon>
        <taxon>Bacillati</taxon>
        <taxon>Actinomycetota</taxon>
        <taxon>Actinomycetes</taxon>
        <taxon>Micrococcales</taxon>
        <taxon>Brevibacteriaceae</taxon>
        <taxon>Spelaeicoccus</taxon>
    </lineage>
</organism>
<dbReference type="Gene3D" id="3.40.50.620">
    <property type="entry name" value="HUPs"/>
    <property type="match status" value="2"/>
</dbReference>
<dbReference type="Pfam" id="PF00582">
    <property type="entry name" value="Usp"/>
    <property type="match status" value="2"/>
</dbReference>
<comment type="similarity">
    <text evidence="1">Belongs to the universal stress protein A family.</text>
</comment>
<dbReference type="PANTHER" id="PTHR46268">
    <property type="entry name" value="STRESS RESPONSE PROTEIN NHAX"/>
    <property type="match status" value="1"/>
</dbReference>
<accession>A0A7Z0ABP5</accession>
<keyword evidence="4" id="KW-1185">Reference proteome</keyword>